<gene>
    <name evidence="1" type="ORF">H0I39_08355</name>
</gene>
<sequence>MHPQTVTDPTRCPLCGQSNACAMETERASGQPQPPCWCTQVDFSPALLDRLPPEARRQACICRTCAERAAPAPG</sequence>
<evidence type="ECO:0000313" key="1">
    <source>
        <dbReference type="EMBL" id="NZA01758.1"/>
    </source>
</evidence>
<reference evidence="1 2" key="1">
    <citation type="submission" date="2020-07" db="EMBL/GenBank/DDBJ databases">
        <authorList>
            <person name="Maaloum M."/>
        </authorList>
    </citation>
    <scope>NUCLEOTIDE SEQUENCE [LARGE SCALE GENOMIC DNA]</scope>
    <source>
        <strain evidence="1 2">GCS-AN-3</strain>
    </source>
</reference>
<protein>
    <submittedName>
        <fullName evidence="1">Cysteine-rich CWC family protein</fullName>
    </submittedName>
</protein>
<proteinExistence type="predicted"/>
<dbReference type="Pfam" id="PF14375">
    <property type="entry name" value="Cys_rich_CWC"/>
    <property type="match status" value="1"/>
</dbReference>
<accession>A0A853IXM9</accession>
<dbReference type="Proteomes" id="UP000589716">
    <property type="component" value="Unassembled WGS sequence"/>
</dbReference>
<keyword evidence="2" id="KW-1185">Reference proteome</keyword>
<organism evidence="1 2">
    <name type="scientific">Ottowia beijingensis</name>
    <dbReference type="NCBI Taxonomy" id="1207057"/>
    <lineage>
        <taxon>Bacteria</taxon>
        <taxon>Pseudomonadati</taxon>
        <taxon>Pseudomonadota</taxon>
        <taxon>Betaproteobacteria</taxon>
        <taxon>Burkholderiales</taxon>
        <taxon>Comamonadaceae</taxon>
        <taxon>Ottowia</taxon>
    </lineage>
</organism>
<evidence type="ECO:0000313" key="2">
    <source>
        <dbReference type="Proteomes" id="UP000589716"/>
    </source>
</evidence>
<dbReference type="EMBL" id="JACCKX010000001">
    <property type="protein sequence ID" value="NZA01758.1"/>
    <property type="molecule type" value="Genomic_DNA"/>
</dbReference>
<name>A0A853IXM9_9BURK</name>
<dbReference type="AlphaFoldDB" id="A0A853IXM9"/>
<comment type="caution">
    <text evidence="1">The sequence shown here is derived from an EMBL/GenBank/DDBJ whole genome shotgun (WGS) entry which is preliminary data.</text>
</comment>
<dbReference type="InterPro" id="IPR032720">
    <property type="entry name" value="Cys_rich_CWC"/>
</dbReference>
<dbReference type="RefSeq" id="WP_180550169.1">
    <property type="nucleotide sequence ID" value="NZ_JACCKX010000001.1"/>
</dbReference>